<proteinExistence type="predicted"/>
<name>A0A9P6MIG6_9FUNG</name>
<dbReference type="OrthoDB" id="2447334at2759"/>
<comment type="caution">
    <text evidence="2">The sequence shown here is derived from an EMBL/GenBank/DDBJ whole genome shotgun (WGS) entry which is preliminary data.</text>
</comment>
<organism evidence="2 3">
    <name type="scientific">Modicella reniformis</name>
    <dbReference type="NCBI Taxonomy" id="1440133"/>
    <lineage>
        <taxon>Eukaryota</taxon>
        <taxon>Fungi</taxon>
        <taxon>Fungi incertae sedis</taxon>
        <taxon>Mucoromycota</taxon>
        <taxon>Mortierellomycotina</taxon>
        <taxon>Mortierellomycetes</taxon>
        <taxon>Mortierellales</taxon>
        <taxon>Mortierellaceae</taxon>
        <taxon>Modicella</taxon>
    </lineage>
</organism>
<dbReference type="EMBL" id="JAAAHW010000506">
    <property type="protein sequence ID" value="KAG0001688.1"/>
    <property type="molecule type" value="Genomic_DNA"/>
</dbReference>
<protein>
    <submittedName>
        <fullName evidence="2">Uncharacterized protein</fullName>
    </submittedName>
</protein>
<feature type="region of interest" description="Disordered" evidence="1">
    <location>
        <begin position="224"/>
        <end position="265"/>
    </location>
</feature>
<evidence type="ECO:0000313" key="3">
    <source>
        <dbReference type="Proteomes" id="UP000749646"/>
    </source>
</evidence>
<keyword evidence="3" id="KW-1185">Reference proteome</keyword>
<reference evidence="2" key="1">
    <citation type="journal article" date="2020" name="Fungal Divers.">
        <title>Resolving the Mortierellaceae phylogeny through synthesis of multi-gene phylogenetics and phylogenomics.</title>
        <authorList>
            <person name="Vandepol N."/>
            <person name="Liber J."/>
            <person name="Desiro A."/>
            <person name="Na H."/>
            <person name="Kennedy M."/>
            <person name="Barry K."/>
            <person name="Grigoriev I.V."/>
            <person name="Miller A.N."/>
            <person name="O'Donnell K."/>
            <person name="Stajich J.E."/>
            <person name="Bonito G."/>
        </authorList>
    </citation>
    <scope>NUCLEOTIDE SEQUENCE</scope>
    <source>
        <strain evidence="2">MES-2147</strain>
    </source>
</reference>
<dbReference type="Proteomes" id="UP000749646">
    <property type="component" value="Unassembled WGS sequence"/>
</dbReference>
<gene>
    <name evidence="2" type="ORF">BGZ65_003273</name>
</gene>
<accession>A0A9P6MIG6</accession>
<evidence type="ECO:0000256" key="1">
    <source>
        <dbReference type="SAM" id="MobiDB-lite"/>
    </source>
</evidence>
<evidence type="ECO:0000313" key="2">
    <source>
        <dbReference type="EMBL" id="KAG0001688.1"/>
    </source>
</evidence>
<feature type="compositionally biased region" description="Basic and acidic residues" evidence="1">
    <location>
        <begin position="246"/>
        <end position="259"/>
    </location>
</feature>
<dbReference type="AlphaFoldDB" id="A0A9P6MIG6"/>
<sequence length="265" mass="29545">MAKTMKDMHDLIRTRSTRTIRSSLKTFGMCISGPSITFYSLCQQRGRFYQLNAESTIMFPARWRGSTTTNILSVLAKLLVFKNELSETADQITEATKVLKTFNQDNEDFWAATLTTPTNSPRLSPHVRAVLTSVKNVKDVLEATAAKTSSHLFSNRITTSYEGHIQRGKASISQHTATALLTFVGYKCEIDKAFETPSNSTSPRQSIAIFGAKTSDQPVVTETVKSRMTPETPGVDDGHVNNWWDQHQDSKARRSKSTETGRTSQ</sequence>